<keyword evidence="3" id="KW-1185">Reference proteome</keyword>
<dbReference type="Pfam" id="PF13966">
    <property type="entry name" value="zf-RVT"/>
    <property type="match status" value="1"/>
</dbReference>
<evidence type="ECO:0000259" key="1">
    <source>
        <dbReference type="Pfam" id="PF13966"/>
    </source>
</evidence>
<gene>
    <name evidence="2" type="ORF">RDI58_008993</name>
</gene>
<protein>
    <recommendedName>
        <fullName evidence="1">Reverse transcriptase zinc-binding domain-containing protein</fullName>
    </recommendedName>
</protein>
<dbReference type="InterPro" id="IPR026960">
    <property type="entry name" value="RVT-Znf"/>
</dbReference>
<name>A0AAN8TYN0_SOLBU</name>
<organism evidence="2 3">
    <name type="scientific">Solanum bulbocastanum</name>
    <name type="common">Wild potato</name>
    <dbReference type="NCBI Taxonomy" id="147425"/>
    <lineage>
        <taxon>Eukaryota</taxon>
        <taxon>Viridiplantae</taxon>
        <taxon>Streptophyta</taxon>
        <taxon>Embryophyta</taxon>
        <taxon>Tracheophyta</taxon>
        <taxon>Spermatophyta</taxon>
        <taxon>Magnoliopsida</taxon>
        <taxon>eudicotyledons</taxon>
        <taxon>Gunneridae</taxon>
        <taxon>Pentapetalae</taxon>
        <taxon>asterids</taxon>
        <taxon>lamiids</taxon>
        <taxon>Solanales</taxon>
        <taxon>Solanaceae</taxon>
        <taxon>Solanoideae</taxon>
        <taxon>Solaneae</taxon>
        <taxon>Solanum</taxon>
    </lineage>
</organism>
<dbReference type="EMBL" id="JBANQN010000003">
    <property type="protein sequence ID" value="KAK6795539.1"/>
    <property type="molecule type" value="Genomic_DNA"/>
</dbReference>
<comment type="caution">
    <text evidence="2">The sequence shown here is derived from an EMBL/GenBank/DDBJ whole genome shotgun (WGS) entry which is preliminary data.</text>
</comment>
<reference evidence="2 3" key="1">
    <citation type="submission" date="2024-02" db="EMBL/GenBank/DDBJ databases">
        <title>de novo genome assembly of Solanum bulbocastanum strain 11H21.</title>
        <authorList>
            <person name="Hosaka A.J."/>
        </authorList>
    </citation>
    <scope>NUCLEOTIDE SEQUENCE [LARGE SCALE GENOMIC DNA]</scope>
    <source>
        <tissue evidence="2">Young leaves</tissue>
    </source>
</reference>
<dbReference type="AlphaFoldDB" id="A0AAN8TYN0"/>
<proteinExistence type="predicted"/>
<accession>A0AAN8TYN0</accession>
<evidence type="ECO:0000313" key="3">
    <source>
        <dbReference type="Proteomes" id="UP001371456"/>
    </source>
</evidence>
<dbReference type="Proteomes" id="UP001371456">
    <property type="component" value="Unassembled WGS sequence"/>
</dbReference>
<sequence>MGKPSLSLSCLPQTSVYVMGSTLHGRLRTKDVLLKWGMQITRDCVLCGSHLETLPHLFFDCVYSTEVWQGILLWLHWKRTILTWERECCWIQQTCKSRTPREALLKACFASVVHGV</sequence>
<evidence type="ECO:0000313" key="2">
    <source>
        <dbReference type="EMBL" id="KAK6795539.1"/>
    </source>
</evidence>
<feature type="domain" description="Reverse transcriptase zinc-binding" evidence="1">
    <location>
        <begin position="17"/>
        <end position="68"/>
    </location>
</feature>